<name>A0ABP4QMN0_9ACTN</name>
<feature type="transmembrane region" description="Helical" evidence="2">
    <location>
        <begin position="104"/>
        <end position="125"/>
    </location>
</feature>
<feature type="region of interest" description="Disordered" evidence="1">
    <location>
        <begin position="1"/>
        <end position="21"/>
    </location>
</feature>
<feature type="transmembrane region" description="Helical" evidence="2">
    <location>
        <begin position="57"/>
        <end position="83"/>
    </location>
</feature>
<evidence type="ECO:0000313" key="3">
    <source>
        <dbReference type="EMBL" id="GAA1614954.1"/>
    </source>
</evidence>
<dbReference type="Proteomes" id="UP001500064">
    <property type="component" value="Unassembled WGS sequence"/>
</dbReference>
<proteinExistence type="predicted"/>
<keyword evidence="2" id="KW-1133">Transmembrane helix</keyword>
<protein>
    <recommendedName>
        <fullName evidence="5">Lipoprotein</fullName>
    </recommendedName>
</protein>
<comment type="caution">
    <text evidence="3">The sequence shown here is derived from an EMBL/GenBank/DDBJ whole genome shotgun (WGS) entry which is preliminary data.</text>
</comment>
<keyword evidence="2" id="KW-0472">Membrane</keyword>
<dbReference type="EMBL" id="BAAAMU010000004">
    <property type="protein sequence ID" value="GAA1614954.1"/>
    <property type="molecule type" value="Genomic_DNA"/>
</dbReference>
<reference evidence="4" key="1">
    <citation type="journal article" date="2019" name="Int. J. Syst. Evol. Microbiol.">
        <title>The Global Catalogue of Microorganisms (GCM) 10K type strain sequencing project: providing services to taxonomists for standard genome sequencing and annotation.</title>
        <authorList>
            <consortium name="The Broad Institute Genomics Platform"/>
            <consortium name="The Broad Institute Genome Sequencing Center for Infectious Disease"/>
            <person name="Wu L."/>
            <person name="Ma J."/>
        </authorList>
    </citation>
    <scope>NUCLEOTIDE SEQUENCE [LARGE SCALE GENOMIC DNA]</scope>
    <source>
        <strain evidence="4">JCM 13929</strain>
    </source>
</reference>
<accession>A0ABP4QMN0</accession>
<feature type="transmembrane region" description="Helical" evidence="2">
    <location>
        <begin position="34"/>
        <end position="51"/>
    </location>
</feature>
<evidence type="ECO:0000313" key="4">
    <source>
        <dbReference type="Proteomes" id="UP001500064"/>
    </source>
</evidence>
<keyword evidence="4" id="KW-1185">Reference proteome</keyword>
<dbReference type="RefSeq" id="WP_346101572.1">
    <property type="nucleotide sequence ID" value="NZ_BAAAMU010000004.1"/>
</dbReference>
<evidence type="ECO:0000256" key="1">
    <source>
        <dbReference type="SAM" id="MobiDB-lite"/>
    </source>
</evidence>
<feature type="transmembrane region" description="Helical" evidence="2">
    <location>
        <begin position="145"/>
        <end position="166"/>
    </location>
</feature>
<gene>
    <name evidence="3" type="ORF">GCM10009733_009010</name>
</gene>
<organism evidence="3 4">
    <name type="scientific">Nonomuraea maheshkhaliensis</name>
    <dbReference type="NCBI Taxonomy" id="419590"/>
    <lineage>
        <taxon>Bacteria</taxon>
        <taxon>Bacillati</taxon>
        <taxon>Actinomycetota</taxon>
        <taxon>Actinomycetes</taxon>
        <taxon>Streptosporangiales</taxon>
        <taxon>Streptosporangiaceae</taxon>
        <taxon>Nonomuraea</taxon>
    </lineage>
</organism>
<keyword evidence="2" id="KW-0812">Transmembrane</keyword>
<sequence length="176" mass="19043">MNRDAGRWAGRAAGQGTSGPGAGRWARVYGAGPWHLLGLVACFVVAGYAVTRVVGAGIWLGFAVWFVGAAVFHDLVLWPLYSTADAVLRSPSRLRARPDGRPPLINHVRVPAALSCLLLLVWFPLVLRGAERNYVGAVGLSTSPYLARWLWITVVLFVVSGLIYAVRRWAAGRPGR</sequence>
<evidence type="ECO:0008006" key="5">
    <source>
        <dbReference type="Google" id="ProtNLM"/>
    </source>
</evidence>
<evidence type="ECO:0000256" key="2">
    <source>
        <dbReference type="SAM" id="Phobius"/>
    </source>
</evidence>